<dbReference type="GO" id="GO:0016602">
    <property type="term" value="C:CCAAT-binding factor complex"/>
    <property type="evidence" value="ECO:0007669"/>
    <property type="project" value="InterPro"/>
</dbReference>
<dbReference type="RefSeq" id="XP_022510242.1">
    <property type="nucleotide sequence ID" value="XM_022657471.1"/>
</dbReference>
<dbReference type="GO" id="GO:0000978">
    <property type="term" value="F:RNA polymerase II cis-regulatory region sequence-specific DNA binding"/>
    <property type="evidence" value="ECO:0007669"/>
    <property type="project" value="TreeGrafter"/>
</dbReference>
<feature type="compositionally biased region" description="Basic and acidic residues" evidence="5">
    <location>
        <begin position="189"/>
        <end position="204"/>
    </location>
</feature>
<feature type="compositionally biased region" description="Basic and acidic residues" evidence="5">
    <location>
        <begin position="1"/>
        <end position="12"/>
    </location>
</feature>
<feature type="region of interest" description="Disordered" evidence="5">
    <location>
        <begin position="125"/>
        <end position="223"/>
    </location>
</feature>
<keyword evidence="3" id="KW-0238">DNA-binding</keyword>
<dbReference type="GO" id="GO:0046982">
    <property type="term" value="F:protein heterodimerization activity"/>
    <property type="evidence" value="ECO:0007669"/>
    <property type="project" value="InterPro"/>
</dbReference>
<protein>
    <recommendedName>
        <fullName evidence="6">Transcription factor CBF/NF-Y/archaeal histone domain-containing protein</fullName>
    </recommendedName>
</protein>
<feature type="compositionally biased region" description="Polar residues" evidence="5">
    <location>
        <begin position="212"/>
        <end position="223"/>
    </location>
</feature>
<evidence type="ECO:0000256" key="4">
    <source>
        <dbReference type="ARBA" id="ARBA00023163"/>
    </source>
</evidence>
<gene>
    <name evidence="7" type="ORF">AYO21_07516</name>
</gene>
<reference evidence="7 8" key="1">
    <citation type="submission" date="2016-03" db="EMBL/GenBank/DDBJ databases">
        <title>Draft genome sequence of the Fonsecaea monophora CBS 269.37.</title>
        <authorList>
            <person name="Bombassaro A."/>
            <person name="Vinicius W.A."/>
            <person name="De Hoog S."/>
            <person name="Sun J."/>
            <person name="Souza E.M."/>
            <person name="Raittz R.T."/>
            <person name="Costa F."/>
            <person name="Leao A.C."/>
            <person name="Tadra-Sfeir M.Z."/>
            <person name="Baura V."/>
            <person name="Balsanelli E."/>
            <person name="Pedrosa F.O."/>
            <person name="Moreno L.F."/>
            <person name="Steffens M.B."/>
            <person name="Xi L."/>
            <person name="Bocca A.L."/>
            <person name="Felipe M.S."/>
            <person name="Teixeira M."/>
            <person name="Telles Filho F.Q."/>
            <person name="Azevedo C.M."/>
            <person name="Gomes R."/>
            <person name="Vicente V.A."/>
        </authorList>
    </citation>
    <scope>NUCLEOTIDE SEQUENCE [LARGE SCALE GENOMIC DNA]</scope>
    <source>
        <strain evidence="7 8">CBS 269.37</strain>
    </source>
</reference>
<keyword evidence="8" id="KW-1185">Reference proteome</keyword>
<sequence length="223" mass="24673">MSSSHDANKAADETVAPEESARQRREPRIDPQAGHILNYTPVSRVMRAAIPGDVMVSRDAIELMQDCVSEFISFVTSEAAEKCAAEKRRAVSADDVLTAMNKLGFQNYSEALKIYLRRYNEVSLPSPNLTQVHPGDNSLSFVRRQKKDPGATSTSGPTNERQEGNKEKEYHGSERQRGQPYGALPRQSPRAEKEATVEDTDAHRTNCLVTDLIQSLESTGRPG</sequence>
<proteinExistence type="inferred from homology"/>
<evidence type="ECO:0000313" key="8">
    <source>
        <dbReference type="Proteomes" id="UP000077002"/>
    </source>
</evidence>
<evidence type="ECO:0000259" key="6">
    <source>
        <dbReference type="Pfam" id="PF00808"/>
    </source>
</evidence>
<feature type="compositionally biased region" description="Basic and acidic residues" evidence="5">
    <location>
        <begin position="160"/>
        <end position="177"/>
    </location>
</feature>
<feature type="region of interest" description="Disordered" evidence="5">
    <location>
        <begin position="1"/>
        <end position="34"/>
    </location>
</feature>
<dbReference type="InterPro" id="IPR009072">
    <property type="entry name" value="Histone-fold"/>
</dbReference>
<dbReference type="CDD" id="cd22907">
    <property type="entry name" value="HFD_NFYB"/>
    <property type="match status" value="1"/>
</dbReference>
<evidence type="ECO:0000256" key="3">
    <source>
        <dbReference type="ARBA" id="ARBA00023125"/>
    </source>
</evidence>
<comment type="caution">
    <text evidence="7">The sequence shown here is derived from an EMBL/GenBank/DDBJ whole genome shotgun (WGS) entry which is preliminary data.</text>
</comment>
<dbReference type="PRINTS" id="PR00615">
    <property type="entry name" value="CCAATSUBUNTA"/>
</dbReference>
<dbReference type="Proteomes" id="UP000077002">
    <property type="component" value="Unassembled WGS sequence"/>
</dbReference>
<dbReference type="AlphaFoldDB" id="A0A177F452"/>
<evidence type="ECO:0000313" key="7">
    <source>
        <dbReference type="EMBL" id="OAG38290.1"/>
    </source>
</evidence>
<dbReference type="PANTHER" id="PTHR11064:SF9">
    <property type="entry name" value="NUCLEAR TRANSCRIPTION FACTOR Y SUBUNIT BETA"/>
    <property type="match status" value="1"/>
</dbReference>
<organism evidence="7 8">
    <name type="scientific">Fonsecaea monophora</name>
    <dbReference type="NCBI Taxonomy" id="254056"/>
    <lineage>
        <taxon>Eukaryota</taxon>
        <taxon>Fungi</taxon>
        <taxon>Dikarya</taxon>
        <taxon>Ascomycota</taxon>
        <taxon>Pezizomycotina</taxon>
        <taxon>Eurotiomycetes</taxon>
        <taxon>Chaetothyriomycetidae</taxon>
        <taxon>Chaetothyriales</taxon>
        <taxon>Herpotrichiellaceae</taxon>
        <taxon>Fonsecaea</taxon>
    </lineage>
</organism>
<evidence type="ECO:0000256" key="2">
    <source>
        <dbReference type="ARBA" id="ARBA00023015"/>
    </source>
</evidence>
<evidence type="ECO:0000256" key="1">
    <source>
        <dbReference type="ARBA" id="ARBA00009053"/>
    </source>
</evidence>
<dbReference type="InterPro" id="IPR003958">
    <property type="entry name" value="CBFA_NFYB_domain"/>
</dbReference>
<comment type="similarity">
    <text evidence="1">Belongs to the NFYB/HAP3 subunit family.</text>
</comment>
<feature type="compositionally biased region" description="Basic and acidic residues" evidence="5">
    <location>
        <begin position="19"/>
        <end position="29"/>
    </location>
</feature>
<dbReference type="Pfam" id="PF00808">
    <property type="entry name" value="CBFD_NFYB_HMF"/>
    <property type="match status" value="1"/>
</dbReference>
<name>A0A177F452_9EURO</name>
<accession>A0A177F452</accession>
<dbReference type="SUPFAM" id="SSF47113">
    <property type="entry name" value="Histone-fold"/>
    <property type="match status" value="1"/>
</dbReference>
<dbReference type="Gene3D" id="1.10.20.10">
    <property type="entry name" value="Histone, subunit A"/>
    <property type="match status" value="1"/>
</dbReference>
<keyword evidence="2" id="KW-0805">Transcription regulation</keyword>
<evidence type="ECO:0000256" key="5">
    <source>
        <dbReference type="SAM" id="MobiDB-lite"/>
    </source>
</evidence>
<keyword evidence="4" id="KW-0804">Transcription</keyword>
<dbReference type="GeneID" id="34602670"/>
<dbReference type="OrthoDB" id="386949at2759"/>
<dbReference type="EMBL" id="LVKK01000058">
    <property type="protein sequence ID" value="OAG38290.1"/>
    <property type="molecule type" value="Genomic_DNA"/>
</dbReference>
<feature type="domain" description="Transcription factor CBF/NF-Y/archaeal histone" evidence="6">
    <location>
        <begin position="40"/>
        <end position="100"/>
    </location>
</feature>
<dbReference type="InterPro" id="IPR027113">
    <property type="entry name" value="Transc_fact_NFYB/HAP3"/>
</dbReference>
<dbReference type="PANTHER" id="PTHR11064">
    <property type="entry name" value="CCAAT-BINDING TRANSCRIPTION FACTOR-RELATED"/>
    <property type="match status" value="1"/>
</dbReference>
<dbReference type="GO" id="GO:0001228">
    <property type="term" value="F:DNA-binding transcription activator activity, RNA polymerase II-specific"/>
    <property type="evidence" value="ECO:0007669"/>
    <property type="project" value="InterPro"/>
</dbReference>